<name>A0ACB9EV95_9ASTR</name>
<comment type="caution">
    <text evidence="1">The sequence shown here is derived from an EMBL/GenBank/DDBJ whole genome shotgun (WGS) entry which is preliminary data.</text>
</comment>
<gene>
    <name evidence="1" type="ORF">L1987_53058</name>
</gene>
<reference evidence="2" key="1">
    <citation type="journal article" date="2022" name="Mol. Ecol. Resour.">
        <title>The genomes of chicory, endive, great burdock and yacon provide insights into Asteraceae palaeo-polyploidization history and plant inulin production.</title>
        <authorList>
            <person name="Fan W."/>
            <person name="Wang S."/>
            <person name="Wang H."/>
            <person name="Wang A."/>
            <person name="Jiang F."/>
            <person name="Liu H."/>
            <person name="Zhao H."/>
            <person name="Xu D."/>
            <person name="Zhang Y."/>
        </authorList>
    </citation>
    <scope>NUCLEOTIDE SEQUENCE [LARGE SCALE GENOMIC DNA]</scope>
    <source>
        <strain evidence="2">cv. Yunnan</strain>
    </source>
</reference>
<reference evidence="1 2" key="2">
    <citation type="journal article" date="2022" name="Mol. Ecol. Resour.">
        <title>The genomes of chicory, endive, great burdock and yacon provide insights into Asteraceae paleo-polyploidization history and plant inulin production.</title>
        <authorList>
            <person name="Fan W."/>
            <person name="Wang S."/>
            <person name="Wang H."/>
            <person name="Wang A."/>
            <person name="Jiang F."/>
            <person name="Liu H."/>
            <person name="Zhao H."/>
            <person name="Xu D."/>
            <person name="Zhang Y."/>
        </authorList>
    </citation>
    <scope>NUCLEOTIDE SEQUENCE [LARGE SCALE GENOMIC DNA]</scope>
    <source>
        <strain evidence="2">cv. Yunnan</strain>
        <tissue evidence="1">Leaves</tissue>
    </source>
</reference>
<dbReference type="Proteomes" id="UP001056120">
    <property type="component" value="Linkage Group LG17"/>
</dbReference>
<organism evidence="1 2">
    <name type="scientific">Smallanthus sonchifolius</name>
    <dbReference type="NCBI Taxonomy" id="185202"/>
    <lineage>
        <taxon>Eukaryota</taxon>
        <taxon>Viridiplantae</taxon>
        <taxon>Streptophyta</taxon>
        <taxon>Embryophyta</taxon>
        <taxon>Tracheophyta</taxon>
        <taxon>Spermatophyta</taxon>
        <taxon>Magnoliopsida</taxon>
        <taxon>eudicotyledons</taxon>
        <taxon>Gunneridae</taxon>
        <taxon>Pentapetalae</taxon>
        <taxon>asterids</taxon>
        <taxon>campanulids</taxon>
        <taxon>Asterales</taxon>
        <taxon>Asteraceae</taxon>
        <taxon>Asteroideae</taxon>
        <taxon>Heliantheae alliance</taxon>
        <taxon>Millerieae</taxon>
        <taxon>Smallanthus</taxon>
    </lineage>
</organism>
<proteinExistence type="predicted"/>
<evidence type="ECO:0000313" key="2">
    <source>
        <dbReference type="Proteomes" id="UP001056120"/>
    </source>
</evidence>
<dbReference type="EMBL" id="CM042034">
    <property type="protein sequence ID" value="KAI3762621.1"/>
    <property type="molecule type" value="Genomic_DNA"/>
</dbReference>
<protein>
    <submittedName>
        <fullName evidence="1">Uncharacterized protein</fullName>
    </submittedName>
</protein>
<accession>A0ACB9EV95</accession>
<evidence type="ECO:0000313" key="1">
    <source>
        <dbReference type="EMBL" id="KAI3762621.1"/>
    </source>
</evidence>
<keyword evidence="2" id="KW-1185">Reference proteome</keyword>
<sequence>MSFELCCFVCFRFRGVRGGVNGGGGGDGGEVKADPTGVGSDHFSPLSSDVIILDVWDFLVLVENFFSLSRKYDMKLTDSGDPFLTTFWPY</sequence>